<evidence type="ECO:0000313" key="2">
    <source>
        <dbReference type="Proteomes" id="UP001530293"/>
    </source>
</evidence>
<accession>A0ABD3M289</accession>
<reference evidence="1 2" key="1">
    <citation type="submission" date="2024-10" db="EMBL/GenBank/DDBJ databases">
        <title>Updated reference genomes for cyclostephanoid diatoms.</title>
        <authorList>
            <person name="Roberts W.R."/>
            <person name="Alverson A.J."/>
        </authorList>
    </citation>
    <scope>NUCLEOTIDE SEQUENCE [LARGE SCALE GENOMIC DNA]</scope>
    <source>
        <strain evidence="1 2">AJA232-27</strain>
    </source>
</reference>
<gene>
    <name evidence="1" type="ORF">ACHAWU_004220</name>
</gene>
<dbReference type="AlphaFoldDB" id="A0ABD3M289"/>
<organism evidence="1 2">
    <name type="scientific">Discostella pseudostelligera</name>
    <dbReference type="NCBI Taxonomy" id="259834"/>
    <lineage>
        <taxon>Eukaryota</taxon>
        <taxon>Sar</taxon>
        <taxon>Stramenopiles</taxon>
        <taxon>Ochrophyta</taxon>
        <taxon>Bacillariophyta</taxon>
        <taxon>Coscinodiscophyceae</taxon>
        <taxon>Thalassiosirophycidae</taxon>
        <taxon>Stephanodiscales</taxon>
        <taxon>Stephanodiscaceae</taxon>
        <taxon>Discostella</taxon>
    </lineage>
</organism>
<evidence type="ECO:0000313" key="1">
    <source>
        <dbReference type="EMBL" id="KAL3758139.1"/>
    </source>
</evidence>
<sequence>MTVTFSEQSEMYIVDSLLEVADPDDVWFTREALHSFKSDVVDHISWVRLQRGHILPVDKIIGIERFISREVTVEYQRRKNTLMREVLNPTAQDPLSDKHDHADRLARISAANSMWARARARMSAMLLEEELVCEDLLQLISNSRR</sequence>
<keyword evidence="2" id="KW-1185">Reference proteome</keyword>
<dbReference type="Proteomes" id="UP001530293">
    <property type="component" value="Unassembled WGS sequence"/>
</dbReference>
<comment type="caution">
    <text evidence="1">The sequence shown here is derived from an EMBL/GenBank/DDBJ whole genome shotgun (WGS) entry which is preliminary data.</text>
</comment>
<protein>
    <submittedName>
        <fullName evidence="1">Uncharacterized protein</fullName>
    </submittedName>
</protein>
<dbReference type="EMBL" id="JALLBG020000240">
    <property type="protein sequence ID" value="KAL3758139.1"/>
    <property type="molecule type" value="Genomic_DNA"/>
</dbReference>
<proteinExistence type="predicted"/>
<name>A0ABD3M289_9STRA</name>